<protein>
    <submittedName>
        <fullName evidence="2">Uncharacterized protein</fullName>
    </submittedName>
</protein>
<dbReference type="AlphaFoldDB" id="A0A931CKA1"/>
<feature type="region of interest" description="Disordered" evidence="1">
    <location>
        <begin position="1"/>
        <end position="71"/>
    </location>
</feature>
<dbReference type="Proteomes" id="UP000655366">
    <property type="component" value="Unassembled WGS sequence"/>
</dbReference>
<sequence>MSENVHTGKDSNDDGTITNPGAQYERDDSVGDAADDANELRFSEEEELITEQGHAEQSPGDVGREAAPPVI</sequence>
<evidence type="ECO:0000313" key="3">
    <source>
        <dbReference type="Proteomes" id="UP000655366"/>
    </source>
</evidence>
<dbReference type="EMBL" id="JADNYM010000012">
    <property type="protein sequence ID" value="MBG0739863.1"/>
    <property type="molecule type" value="Genomic_DNA"/>
</dbReference>
<proteinExistence type="predicted"/>
<gene>
    <name evidence="2" type="ORF">IV500_10745</name>
</gene>
<dbReference type="RefSeq" id="WP_196396807.1">
    <property type="nucleotide sequence ID" value="NZ_JADNYM010000012.1"/>
</dbReference>
<accession>A0A931CKA1</accession>
<organism evidence="2 3">
    <name type="scientific">Arthrobacter terrae</name>
    <dbReference type="NCBI Taxonomy" id="2935737"/>
    <lineage>
        <taxon>Bacteria</taxon>
        <taxon>Bacillati</taxon>
        <taxon>Actinomycetota</taxon>
        <taxon>Actinomycetes</taxon>
        <taxon>Micrococcales</taxon>
        <taxon>Micrococcaceae</taxon>
        <taxon>Arthrobacter</taxon>
    </lineage>
</organism>
<name>A0A931CKA1_9MICC</name>
<comment type="caution">
    <text evidence="2">The sequence shown here is derived from an EMBL/GenBank/DDBJ whole genome shotgun (WGS) entry which is preliminary data.</text>
</comment>
<keyword evidence="3" id="KW-1185">Reference proteome</keyword>
<evidence type="ECO:0000313" key="2">
    <source>
        <dbReference type="EMBL" id="MBG0739863.1"/>
    </source>
</evidence>
<reference evidence="2 3" key="1">
    <citation type="submission" date="2020-11" db="EMBL/GenBank/DDBJ databases">
        <title>Arthrobacter antarcticus sp. nov., isolated from Antarctic Soil.</title>
        <authorList>
            <person name="Li J."/>
        </authorList>
    </citation>
    <scope>NUCLEOTIDE SEQUENCE [LARGE SCALE GENOMIC DNA]</scope>
    <source>
        <strain evidence="2 3">Z1-20</strain>
    </source>
</reference>
<feature type="compositionally biased region" description="Basic and acidic residues" evidence="1">
    <location>
        <begin position="1"/>
        <end position="12"/>
    </location>
</feature>
<evidence type="ECO:0000256" key="1">
    <source>
        <dbReference type="SAM" id="MobiDB-lite"/>
    </source>
</evidence>